<dbReference type="KEGG" id="halu:HUG12_05535"/>
<feature type="region of interest" description="Disordered" evidence="1">
    <location>
        <begin position="71"/>
        <end position="184"/>
    </location>
</feature>
<evidence type="ECO:0000313" key="2">
    <source>
        <dbReference type="EMBL" id="QLG61224.1"/>
    </source>
</evidence>
<dbReference type="EMBL" id="CP058579">
    <property type="protein sequence ID" value="QLG61224.1"/>
    <property type="molecule type" value="Genomic_DNA"/>
</dbReference>
<organism evidence="2 3">
    <name type="scientific">Halorarum salinum</name>
    <dbReference type="NCBI Taxonomy" id="2743089"/>
    <lineage>
        <taxon>Archaea</taxon>
        <taxon>Methanobacteriati</taxon>
        <taxon>Methanobacteriota</taxon>
        <taxon>Stenosarchaea group</taxon>
        <taxon>Halobacteria</taxon>
        <taxon>Halobacteriales</taxon>
        <taxon>Haloferacaceae</taxon>
        <taxon>Halorarum</taxon>
    </lineage>
</organism>
<dbReference type="OrthoDB" id="342503at2157"/>
<dbReference type="Proteomes" id="UP000509626">
    <property type="component" value="Chromosome"/>
</dbReference>
<proteinExistence type="predicted"/>
<dbReference type="GeneID" id="56036900"/>
<name>A0A7D5QG60_9EURY</name>
<gene>
    <name evidence="2" type="ORF">HUG12_05535</name>
</gene>
<feature type="compositionally biased region" description="Basic and acidic residues" evidence="1">
    <location>
        <begin position="128"/>
        <end position="146"/>
    </location>
</feature>
<feature type="compositionally biased region" description="Acidic residues" evidence="1">
    <location>
        <begin position="118"/>
        <end position="127"/>
    </location>
</feature>
<feature type="compositionally biased region" description="Acidic residues" evidence="1">
    <location>
        <begin position="170"/>
        <end position="184"/>
    </location>
</feature>
<dbReference type="Pfam" id="PF19126">
    <property type="entry name" value="DUF5810"/>
    <property type="match status" value="1"/>
</dbReference>
<dbReference type="RefSeq" id="WP_179267808.1">
    <property type="nucleotide sequence ID" value="NZ_CP058579.1"/>
</dbReference>
<evidence type="ECO:0000256" key="1">
    <source>
        <dbReference type="SAM" id="MobiDB-lite"/>
    </source>
</evidence>
<dbReference type="AlphaFoldDB" id="A0A7D5QG60"/>
<protein>
    <submittedName>
        <fullName evidence="2">Uncharacterized protein</fullName>
    </submittedName>
</protein>
<evidence type="ECO:0000313" key="3">
    <source>
        <dbReference type="Proteomes" id="UP000509626"/>
    </source>
</evidence>
<accession>A0A7D5QG60</accession>
<sequence>MGYACPVCEVPQRDGEHLANHLAFTAMLREDDHEAWLDEHVPGWGDETPGELADRVTEHAEAAEFDEVFEDTTGEGGGHEHAHGDAHGHQHGAEGHSDARTAPGGRGPAGFERMAEGIADEAVESVLEEARELTGEMYGGEEKPGGTEDAGGDAAAAEDDASEDVGTGDAGDDDAGDDAEGNDS</sequence>
<keyword evidence="3" id="KW-1185">Reference proteome</keyword>
<feature type="compositionally biased region" description="Basic and acidic residues" evidence="1">
    <location>
        <begin position="77"/>
        <end position="99"/>
    </location>
</feature>
<reference evidence="2 3" key="1">
    <citation type="submission" date="2020-06" db="EMBL/GenBank/DDBJ databases">
        <title>NJ-3-1, isolated from saline soil.</title>
        <authorList>
            <person name="Cui H.L."/>
            <person name="Shi X."/>
        </authorList>
    </citation>
    <scope>NUCLEOTIDE SEQUENCE [LARGE SCALE GENOMIC DNA]</scope>
    <source>
        <strain evidence="2 3">NJ-3-1</strain>
    </source>
</reference>
<dbReference type="InterPro" id="IPR043833">
    <property type="entry name" value="DUF5810"/>
</dbReference>